<evidence type="ECO:0000256" key="8">
    <source>
        <dbReference type="SAM" id="MobiDB-lite"/>
    </source>
</evidence>
<dbReference type="SMART" id="SM00906">
    <property type="entry name" value="Fungal_trans"/>
    <property type="match status" value="1"/>
</dbReference>
<dbReference type="InParanoid" id="A0A409VQC6"/>
<evidence type="ECO:0000256" key="2">
    <source>
        <dbReference type="ARBA" id="ARBA00022723"/>
    </source>
</evidence>
<dbReference type="InterPro" id="IPR007219">
    <property type="entry name" value="XnlR_reg_dom"/>
</dbReference>
<dbReference type="GO" id="GO:0005634">
    <property type="term" value="C:nucleus"/>
    <property type="evidence" value="ECO:0007669"/>
    <property type="project" value="UniProtKB-SubCell"/>
</dbReference>
<feature type="region of interest" description="Disordered" evidence="8">
    <location>
        <begin position="189"/>
        <end position="222"/>
    </location>
</feature>
<dbReference type="GO" id="GO:0043565">
    <property type="term" value="F:sequence-specific DNA binding"/>
    <property type="evidence" value="ECO:0007669"/>
    <property type="project" value="TreeGrafter"/>
</dbReference>
<keyword evidence="3" id="KW-0862">Zinc</keyword>
<dbReference type="GO" id="GO:0000981">
    <property type="term" value="F:DNA-binding transcription factor activity, RNA polymerase II-specific"/>
    <property type="evidence" value="ECO:0007669"/>
    <property type="project" value="InterPro"/>
</dbReference>
<evidence type="ECO:0000256" key="4">
    <source>
        <dbReference type="ARBA" id="ARBA00023015"/>
    </source>
</evidence>
<evidence type="ECO:0000256" key="7">
    <source>
        <dbReference type="ARBA" id="ARBA00023242"/>
    </source>
</evidence>
<feature type="region of interest" description="Disordered" evidence="8">
    <location>
        <begin position="16"/>
        <end position="35"/>
    </location>
</feature>
<feature type="compositionally biased region" description="Basic and acidic residues" evidence="8">
    <location>
        <begin position="747"/>
        <end position="763"/>
    </location>
</feature>
<dbReference type="Pfam" id="PF00172">
    <property type="entry name" value="Zn_clus"/>
    <property type="match status" value="1"/>
</dbReference>
<dbReference type="SUPFAM" id="SSF57701">
    <property type="entry name" value="Zn2/Cys6 DNA-binding domain"/>
    <property type="match status" value="1"/>
</dbReference>
<dbReference type="CDD" id="cd00067">
    <property type="entry name" value="GAL4"/>
    <property type="match status" value="1"/>
</dbReference>
<keyword evidence="2" id="KW-0479">Metal-binding</keyword>
<name>A0A409VQC6_PSICY</name>
<feature type="region of interest" description="Disordered" evidence="8">
    <location>
        <begin position="130"/>
        <end position="149"/>
    </location>
</feature>
<keyword evidence="6" id="KW-0804">Transcription</keyword>
<protein>
    <recommendedName>
        <fullName evidence="9">Zn(2)-C6 fungal-type domain-containing protein</fullName>
    </recommendedName>
</protein>
<dbReference type="Pfam" id="PF04082">
    <property type="entry name" value="Fungal_trans"/>
    <property type="match status" value="1"/>
</dbReference>
<accession>A0A409VQC6</accession>
<dbReference type="CDD" id="cd12148">
    <property type="entry name" value="fungal_TF_MHR"/>
    <property type="match status" value="1"/>
</dbReference>
<evidence type="ECO:0000256" key="5">
    <source>
        <dbReference type="ARBA" id="ARBA00023125"/>
    </source>
</evidence>
<dbReference type="InterPro" id="IPR036864">
    <property type="entry name" value="Zn2-C6_fun-type_DNA-bd_sf"/>
</dbReference>
<organism evidence="10 11">
    <name type="scientific">Psilocybe cyanescens</name>
    <dbReference type="NCBI Taxonomy" id="93625"/>
    <lineage>
        <taxon>Eukaryota</taxon>
        <taxon>Fungi</taxon>
        <taxon>Dikarya</taxon>
        <taxon>Basidiomycota</taxon>
        <taxon>Agaricomycotina</taxon>
        <taxon>Agaricomycetes</taxon>
        <taxon>Agaricomycetidae</taxon>
        <taxon>Agaricales</taxon>
        <taxon>Agaricineae</taxon>
        <taxon>Strophariaceae</taxon>
        <taxon>Psilocybe</taxon>
    </lineage>
</organism>
<comment type="subcellular location">
    <subcellularLocation>
        <location evidence="1">Nucleus</location>
    </subcellularLocation>
</comment>
<dbReference type="STRING" id="93625.A0A409VQC6"/>
<reference evidence="10 11" key="1">
    <citation type="journal article" date="2018" name="Evol. Lett.">
        <title>Horizontal gene cluster transfer increased hallucinogenic mushroom diversity.</title>
        <authorList>
            <person name="Reynolds H.T."/>
            <person name="Vijayakumar V."/>
            <person name="Gluck-Thaler E."/>
            <person name="Korotkin H.B."/>
            <person name="Matheny P.B."/>
            <person name="Slot J.C."/>
        </authorList>
    </citation>
    <scope>NUCLEOTIDE SEQUENCE [LARGE SCALE GENOMIC DNA]</scope>
    <source>
        <strain evidence="10 11">2631</strain>
    </source>
</reference>
<dbReference type="Proteomes" id="UP000283269">
    <property type="component" value="Unassembled WGS sequence"/>
</dbReference>
<evidence type="ECO:0000256" key="1">
    <source>
        <dbReference type="ARBA" id="ARBA00004123"/>
    </source>
</evidence>
<dbReference type="PROSITE" id="PS50048">
    <property type="entry name" value="ZN2_CY6_FUNGAL_2"/>
    <property type="match status" value="1"/>
</dbReference>
<evidence type="ECO:0000256" key="6">
    <source>
        <dbReference type="ARBA" id="ARBA00023163"/>
    </source>
</evidence>
<keyword evidence="4" id="KW-0805">Transcription regulation</keyword>
<evidence type="ECO:0000256" key="3">
    <source>
        <dbReference type="ARBA" id="ARBA00022833"/>
    </source>
</evidence>
<keyword evidence="11" id="KW-1185">Reference proteome</keyword>
<gene>
    <name evidence="10" type="ORF">CVT25_008411</name>
</gene>
<dbReference type="PROSITE" id="PS00463">
    <property type="entry name" value="ZN2_CY6_FUNGAL_1"/>
    <property type="match status" value="1"/>
</dbReference>
<sequence length="795" mass="88305">MSLQTSVASSSSLSMQSTFAITETDSEREERLNGRKRARRTANACVRCKARKQRCDLQEFDHGPCRACRKSNVTCLVTERVKKSAYPDDYVQSLETRVADLESHLQALNPSGGYGNDHWDQSSMGGINSACSSPVTSRGWESTTDDGGDEEEQVARGIALLSLHGAAEPHYVGASSGWSWAKTVMGTLGPNRLSSPRGNSHRFRDLPDFRNKRKTTPTSGLPCIPSPTVAETLIRAVYEHIQARYPFQCWRSFNAWHAERDRYLVEEHRVESDRTAAFFIWLMYATGARLLQSTALPGLHPPEVYYAKAMDYLDNIVTLHNLANIQAFLLLAVYSLRCTEGPSVWHLVGIALRLSVELGLHRKASRQARLRDPYTVELRRRIFWSAYGLDRFMALNMGRPLGIQDADIDVELPIDIDFTESDDTALREMSEKELATPAAPSPSDEQFFVAKPITTMTSALHIIKCRQIESEIQRLMYRVDRVETGPEMGQEVTRLLARLDRWKANIPRKTEGPDPPSPPCCTPEWFSWRYYEATLFLLRPLTINAQSSDPLLSRCANAAAGSVEAQRRLHQVPPVSLSLSALHSVFLSGLTLLHCMHLNPGVVTRAAANKAIRACSNTLFLYAQHFVAAEPFRDAFEDMANACLDKAEGGDADSMGMDIAGDSISDRVEKGIPHKVEEELLEVAESAPGPLWGQQLGDMSKLMTEDQRDNFYALVSSLGFFTPSTDVPMSPSSQTAFPGNTPPASTADEHAKRPLVDARDSRSADAGWSQAQSATTASMFRSATKMLYQAQGPYW</sequence>
<proteinExistence type="predicted"/>
<dbReference type="PANTHER" id="PTHR47782">
    <property type="entry name" value="ZN(II)2CYS6 TRANSCRIPTION FACTOR (EUROFUNG)-RELATED"/>
    <property type="match status" value="1"/>
</dbReference>
<dbReference type="GO" id="GO:0045944">
    <property type="term" value="P:positive regulation of transcription by RNA polymerase II"/>
    <property type="evidence" value="ECO:0007669"/>
    <property type="project" value="TreeGrafter"/>
</dbReference>
<dbReference type="OrthoDB" id="3364175at2759"/>
<keyword evidence="5" id="KW-0238">DNA-binding</keyword>
<feature type="region of interest" description="Disordered" evidence="8">
    <location>
        <begin position="727"/>
        <end position="775"/>
    </location>
</feature>
<evidence type="ECO:0000259" key="9">
    <source>
        <dbReference type="PROSITE" id="PS50048"/>
    </source>
</evidence>
<dbReference type="GO" id="GO:0008270">
    <property type="term" value="F:zinc ion binding"/>
    <property type="evidence" value="ECO:0007669"/>
    <property type="project" value="InterPro"/>
</dbReference>
<dbReference type="GO" id="GO:0006351">
    <property type="term" value="P:DNA-templated transcription"/>
    <property type="evidence" value="ECO:0007669"/>
    <property type="project" value="InterPro"/>
</dbReference>
<dbReference type="InterPro" id="IPR052202">
    <property type="entry name" value="Yeast_MetPath_Reg"/>
</dbReference>
<dbReference type="EMBL" id="NHYD01003956">
    <property type="protein sequence ID" value="PPQ68485.1"/>
    <property type="molecule type" value="Genomic_DNA"/>
</dbReference>
<feature type="domain" description="Zn(2)-C6 fungal-type" evidence="9">
    <location>
        <begin position="44"/>
        <end position="77"/>
    </location>
</feature>
<evidence type="ECO:0000313" key="11">
    <source>
        <dbReference type="Proteomes" id="UP000283269"/>
    </source>
</evidence>
<dbReference type="Gene3D" id="4.10.240.10">
    <property type="entry name" value="Zn(2)-C6 fungal-type DNA-binding domain"/>
    <property type="match status" value="1"/>
</dbReference>
<feature type="compositionally biased region" description="Polar residues" evidence="8">
    <location>
        <begin position="727"/>
        <end position="744"/>
    </location>
</feature>
<feature type="compositionally biased region" description="Polar residues" evidence="8">
    <location>
        <begin position="130"/>
        <end position="142"/>
    </location>
</feature>
<comment type="caution">
    <text evidence="10">The sequence shown here is derived from an EMBL/GenBank/DDBJ whole genome shotgun (WGS) entry which is preliminary data.</text>
</comment>
<keyword evidence="7" id="KW-0539">Nucleus</keyword>
<evidence type="ECO:0000313" key="10">
    <source>
        <dbReference type="EMBL" id="PPQ68485.1"/>
    </source>
</evidence>
<dbReference type="PANTHER" id="PTHR47782:SF12">
    <property type="entry name" value="ZN(II)2CYS6 TRANSCRIPTION FACTOR (EUROFUNG)"/>
    <property type="match status" value="1"/>
</dbReference>
<dbReference type="InterPro" id="IPR001138">
    <property type="entry name" value="Zn2Cys6_DnaBD"/>
</dbReference>
<dbReference type="SMART" id="SM00066">
    <property type="entry name" value="GAL4"/>
    <property type="match status" value="1"/>
</dbReference>
<dbReference type="AlphaFoldDB" id="A0A409VQC6"/>